<dbReference type="EMBL" id="BARU01019452">
    <property type="protein sequence ID" value="GAH52877.1"/>
    <property type="molecule type" value="Genomic_DNA"/>
</dbReference>
<comment type="caution">
    <text evidence="1">The sequence shown here is derived from an EMBL/GenBank/DDBJ whole genome shotgun (WGS) entry which is preliminary data.</text>
</comment>
<organism evidence="1">
    <name type="scientific">marine sediment metagenome</name>
    <dbReference type="NCBI Taxonomy" id="412755"/>
    <lineage>
        <taxon>unclassified sequences</taxon>
        <taxon>metagenomes</taxon>
        <taxon>ecological metagenomes</taxon>
    </lineage>
</organism>
<proteinExistence type="predicted"/>
<accession>X1G6J7</accession>
<gene>
    <name evidence="1" type="ORF">S03H2_32031</name>
</gene>
<reference evidence="1" key="1">
    <citation type="journal article" date="2014" name="Front. Microbiol.">
        <title>High frequency of phylogenetically diverse reductive dehalogenase-homologous genes in deep subseafloor sedimentary metagenomes.</title>
        <authorList>
            <person name="Kawai M."/>
            <person name="Futagami T."/>
            <person name="Toyoda A."/>
            <person name="Takaki Y."/>
            <person name="Nishi S."/>
            <person name="Hori S."/>
            <person name="Arai W."/>
            <person name="Tsubouchi T."/>
            <person name="Morono Y."/>
            <person name="Uchiyama I."/>
            <person name="Ito T."/>
            <person name="Fujiyama A."/>
            <person name="Inagaki F."/>
            <person name="Takami H."/>
        </authorList>
    </citation>
    <scope>NUCLEOTIDE SEQUENCE</scope>
    <source>
        <strain evidence="1">Expedition CK06-06</strain>
    </source>
</reference>
<protein>
    <submittedName>
        <fullName evidence="1">Uncharacterized protein</fullName>
    </submittedName>
</protein>
<sequence>MDDSSKGFYLSGIRDGIIYSIKNIINGRACELYFSTTNTEKTFVECLAQEMFLVDYLTKIYENFQDNIDILDDIITDLYEDPANSYIRVNNMVYIALEKIKGEDIGPLLREERSSAFENN</sequence>
<evidence type="ECO:0000313" key="1">
    <source>
        <dbReference type="EMBL" id="GAH52877.1"/>
    </source>
</evidence>
<name>X1G6J7_9ZZZZ</name>
<dbReference type="AlphaFoldDB" id="X1G6J7"/>